<evidence type="ECO:0000256" key="5">
    <source>
        <dbReference type="ARBA" id="ARBA00022553"/>
    </source>
</evidence>
<feature type="coiled-coil region" evidence="9">
    <location>
        <begin position="503"/>
        <end position="564"/>
    </location>
</feature>
<keyword evidence="9" id="KW-0175">Coiled coil</keyword>
<dbReference type="GO" id="GO:0046600">
    <property type="term" value="P:negative regulation of centriole replication"/>
    <property type="evidence" value="ECO:0007669"/>
    <property type="project" value="TreeGrafter"/>
</dbReference>
<feature type="coiled-coil region" evidence="9">
    <location>
        <begin position="371"/>
        <end position="405"/>
    </location>
</feature>
<dbReference type="GeneID" id="115472221"/>
<evidence type="ECO:0000256" key="7">
    <source>
        <dbReference type="ARBA" id="ARBA00023034"/>
    </source>
</evidence>
<organism evidence="12 13">
    <name type="scientific">Microcaecilia unicolor</name>
    <dbReference type="NCBI Taxonomy" id="1415580"/>
    <lineage>
        <taxon>Eukaryota</taxon>
        <taxon>Metazoa</taxon>
        <taxon>Chordata</taxon>
        <taxon>Craniata</taxon>
        <taxon>Vertebrata</taxon>
        <taxon>Euteleostomi</taxon>
        <taxon>Amphibia</taxon>
        <taxon>Gymnophiona</taxon>
        <taxon>Siphonopidae</taxon>
        <taxon>Microcaecilia</taxon>
    </lineage>
</organism>
<dbReference type="AlphaFoldDB" id="A0A6P7YGV7"/>
<sequence length="574" mass="66648">MDSRTAEDTMLPLDLNGSSNIYKLSDISGDEGHLPSAVGDIAKDRLSVLRARTMKDFEKQITELKKENFNLKLRIYFLEEQIQQKFDGAIEDIYKNNIELKVEVESLKHELQEKQNLLIKAFKAVESLAGDKDSKIHSIKEDAQKQLQQMEDFLSSKIHALEEDLKISQAKVESLSNLLEERAQAIDIGHSAISEIYQKDLEVNSVLEEKDRMIKQLNFALETKESLINQLEEEKAQSKLCTGSCAEGKLRKSVDGLQEKDEELKMLNENQKQLADPEASLSQVFEELEKAKVMVLSLQERLEEADQTNYTEELNQQIEELNLSLSQAREVVHKVQILKFKGVEYYKNLLMEKETLLADLHIDNMAKDTEIHKLSAVMKKRDQELSDLQQEKERLEKELDEDRKQSEYDELICTLRKEQQIYFTLIESVKDSDSINSLQIELNKICSLRKQLEEDVLANRNLRKMLETQIKATRNKEGDTFSFCGDQTSYMSICLRDHSQINEETEKQSLQELQKKINNKSRLPIPIKSYRSFIKQSMSTDLQHQRAEEELQVYKMQNKEFQEKLDLSELVIKI</sequence>
<keyword evidence="6" id="KW-0112">Calmodulin-binding</keyword>
<dbReference type="GO" id="GO:0035371">
    <property type="term" value="C:microtubule plus-end"/>
    <property type="evidence" value="ECO:0007669"/>
    <property type="project" value="TreeGrafter"/>
</dbReference>
<dbReference type="GO" id="GO:0097431">
    <property type="term" value="C:mitotic spindle pole"/>
    <property type="evidence" value="ECO:0007669"/>
    <property type="project" value="TreeGrafter"/>
</dbReference>
<dbReference type="GO" id="GO:0043015">
    <property type="term" value="F:gamma-tubulin binding"/>
    <property type="evidence" value="ECO:0007669"/>
    <property type="project" value="TreeGrafter"/>
</dbReference>
<dbReference type="GO" id="GO:0005516">
    <property type="term" value="F:calmodulin binding"/>
    <property type="evidence" value="ECO:0007669"/>
    <property type="project" value="UniProtKB-KW"/>
</dbReference>
<dbReference type="PANTHER" id="PTHR46930:SF1">
    <property type="entry name" value="CDK5 REGULATORY SUBUNIT-ASSOCIATED PROTEIN 2"/>
    <property type="match status" value="1"/>
</dbReference>
<evidence type="ECO:0000256" key="4">
    <source>
        <dbReference type="ARBA" id="ARBA00022490"/>
    </source>
</evidence>
<dbReference type="PANTHER" id="PTHR46930">
    <property type="entry name" value="CDK5 REGULATORY SUBUNIT-ASSOCIATED PROTEIN 2"/>
    <property type="match status" value="1"/>
</dbReference>
<dbReference type="GO" id="GO:0000242">
    <property type="term" value="C:pericentriolar material"/>
    <property type="evidence" value="ECO:0007669"/>
    <property type="project" value="TreeGrafter"/>
</dbReference>
<comment type="subcellular location">
    <subcellularLocation>
        <location evidence="1">Cytoplasm</location>
        <location evidence="1">Cytoskeleton</location>
    </subcellularLocation>
    <subcellularLocation>
        <location evidence="2">Golgi apparatus</location>
    </subcellularLocation>
</comment>
<gene>
    <name evidence="13" type="primary">LOC115472221</name>
</gene>
<dbReference type="InterPro" id="IPR056273">
    <property type="entry name" value="CDK5RAP2_MYOME_CC"/>
</dbReference>
<feature type="domain" description="CDK5 regulatory subunit-associated protein 2/Myomegalin coiled coil" evidence="11">
    <location>
        <begin position="380"/>
        <end position="472"/>
    </location>
</feature>
<protein>
    <recommendedName>
        <fullName evidence="3">CDK5 regulatory subunit-associated protein 2</fullName>
    </recommendedName>
</protein>
<keyword evidence="5" id="KW-0597">Phosphoprotein</keyword>
<evidence type="ECO:0000259" key="10">
    <source>
        <dbReference type="Pfam" id="PF07989"/>
    </source>
</evidence>
<dbReference type="GO" id="GO:0008017">
    <property type="term" value="F:microtubule binding"/>
    <property type="evidence" value="ECO:0007669"/>
    <property type="project" value="TreeGrafter"/>
</dbReference>
<dbReference type="OrthoDB" id="10255000at2759"/>
<evidence type="ECO:0000256" key="6">
    <source>
        <dbReference type="ARBA" id="ARBA00022860"/>
    </source>
</evidence>
<dbReference type="GO" id="GO:0007099">
    <property type="term" value="P:centriole replication"/>
    <property type="evidence" value="ECO:0007669"/>
    <property type="project" value="TreeGrafter"/>
</dbReference>
<feature type="coiled-coil region" evidence="9">
    <location>
        <begin position="288"/>
        <end position="331"/>
    </location>
</feature>
<dbReference type="GO" id="GO:0001578">
    <property type="term" value="P:microtubule bundle formation"/>
    <property type="evidence" value="ECO:0007669"/>
    <property type="project" value="TreeGrafter"/>
</dbReference>
<reference evidence="13" key="2">
    <citation type="submission" date="2025-08" db="UniProtKB">
        <authorList>
            <consortium name="RefSeq"/>
        </authorList>
    </citation>
    <scope>IDENTIFICATION</scope>
</reference>
<dbReference type="Pfam" id="PF23246">
    <property type="entry name" value="CC_CDK5RAP2"/>
    <property type="match status" value="1"/>
</dbReference>
<evidence type="ECO:0000313" key="13">
    <source>
        <dbReference type="RefSeq" id="XP_030062275.1"/>
    </source>
</evidence>
<proteinExistence type="predicted"/>
<dbReference type="GO" id="GO:0007059">
    <property type="term" value="P:chromosome segregation"/>
    <property type="evidence" value="ECO:0007669"/>
    <property type="project" value="TreeGrafter"/>
</dbReference>
<keyword evidence="8" id="KW-0206">Cytoskeleton</keyword>
<dbReference type="GO" id="GO:0090266">
    <property type="term" value="P:regulation of mitotic cell cycle spindle assembly checkpoint"/>
    <property type="evidence" value="ECO:0007669"/>
    <property type="project" value="TreeGrafter"/>
</dbReference>
<dbReference type="Proteomes" id="UP000515156">
    <property type="component" value="Chromosome 6"/>
</dbReference>
<dbReference type="GO" id="GO:0005794">
    <property type="term" value="C:Golgi apparatus"/>
    <property type="evidence" value="ECO:0007669"/>
    <property type="project" value="UniProtKB-SubCell"/>
</dbReference>
<dbReference type="RefSeq" id="XP_030062275.1">
    <property type="nucleotide sequence ID" value="XM_030206415.1"/>
</dbReference>
<dbReference type="KEGG" id="muo:115472221"/>
<dbReference type="InParanoid" id="A0A6P7YGV7"/>
<keyword evidence="4" id="KW-0963">Cytoplasm</keyword>
<feature type="coiled-coil region" evidence="9">
    <location>
        <begin position="54"/>
        <end position="117"/>
    </location>
</feature>
<evidence type="ECO:0000256" key="3">
    <source>
        <dbReference type="ARBA" id="ARBA00020479"/>
    </source>
</evidence>
<keyword evidence="12" id="KW-1185">Reference proteome</keyword>
<evidence type="ECO:0000256" key="1">
    <source>
        <dbReference type="ARBA" id="ARBA00004245"/>
    </source>
</evidence>
<dbReference type="Pfam" id="PF07989">
    <property type="entry name" value="Cnn_1N"/>
    <property type="match status" value="1"/>
</dbReference>
<evidence type="ECO:0000256" key="8">
    <source>
        <dbReference type="ARBA" id="ARBA00023212"/>
    </source>
</evidence>
<evidence type="ECO:0000256" key="9">
    <source>
        <dbReference type="SAM" id="Coils"/>
    </source>
</evidence>
<feature type="domain" description="Centrosomin N-terminal motif 1" evidence="10">
    <location>
        <begin position="53"/>
        <end position="125"/>
    </location>
</feature>
<accession>A0A6P7YGV7</accession>
<evidence type="ECO:0000256" key="2">
    <source>
        <dbReference type="ARBA" id="ARBA00004555"/>
    </source>
</evidence>
<name>A0A6P7YGV7_9AMPH</name>
<evidence type="ECO:0000259" key="11">
    <source>
        <dbReference type="Pfam" id="PF23246"/>
    </source>
</evidence>
<dbReference type="InterPro" id="IPR012943">
    <property type="entry name" value="Cnn_1N"/>
</dbReference>
<keyword evidence="7" id="KW-0333">Golgi apparatus</keyword>
<dbReference type="GO" id="GO:0000132">
    <property type="term" value="P:establishment of mitotic spindle orientation"/>
    <property type="evidence" value="ECO:0007669"/>
    <property type="project" value="TreeGrafter"/>
</dbReference>
<reference evidence="13" key="1">
    <citation type="journal article" date="2018" name="DNA Res.">
        <title>Multi-tissue transcriptomes of caecilian amphibians highlight incomplete knowledge of vertebrate gene families.</title>
        <authorList>
            <person name="Torres-Sanchez M."/>
            <person name="Creevey C.J."/>
            <person name="Kornobis E."/>
            <person name="Gower D.J."/>
            <person name="Wilkinson M."/>
            <person name="San Mauro D."/>
        </authorList>
    </citation>
    <scope>NUCLEOTIDE SEQUENCE</scope>
</reference>
<evidence type="ECO:0000313" key="12">
    <source>
        <dbReference type="Proteomes" id="UP000515156"/>
    </source>
</evidence>
<dbReference type="InterPro" id="IPR042791">
    <property type="entry name" value="CDK5RAP2"/>
</dbReference>